<sequence>MNSSFPRPRVLVSRCLGFAPCRYDGAQLSSMVVKLLQNHVDFIDVCPEMEAGLGVPRPPIRLCLEGNKVEVWQPAESRTVTTALHEAAIRQAGQLPECDGAILKSRSPSCGLYDAKVYRGIEKPQFLRWESGVFGTLVLERLGQKAVDDEQRLTNIVLREHFLIKLYVWTRFRNIAAHPKMGELVNFHASHKLLFLAYNQSRFRRCGKITANHEHLPAAEVFQLYAEEMAQILARPFRRQAMVNTLYHAYGWIAKKMSNEEKQYIINTFEEYRDERIPLQAATRLLEAQAIRFKQKYLLSQILLQPFPPKLSDLSDSGSGREVQ</sequence>
<proteinExistence type="predicted"/>
<dbReference type="STRING" id="1167006.UWK_00917"/>
<dbReference type="OrthoDB" id="495783at2"/>
<dbReference type="Proteomes" id="UP000011721">
    <property type="component" value="Chromosome"/>
</dbReference>
<dbReference type="Pfam" id="PF04463">
    <property type="entry name" value="2-thiour_desulf"/>
    <property type="match status" value="1"/>
</dbReference>
<reference evidence="3" key="1">
    <citation type="journal article" date="2013" name="Stand. Genomic Sci.">
        <title>Complete genome sequence of Desulfocapsa sulfexigens, a marine deltaproteobacterium specialized in disproportionating inorganic sulfur compounds.</title>
        <authorList>
            <person name="Finster K.W."/>
            <person name="Kjeldsen K.U."/>
            <person name="Kube M."/>
            <person name="Reinhardt R."/>
            <person name="Mussmann M."/>
            <person name="Amann R."/>
            <person name="Schreiber L."/>
        </authorList>
    </citation>
    <scope>NUCLEOTIDE SEQUENCE [LARGE SCALE GENOMIC DNA]</scope>
    <source>
        <strain evidence="3">DSM 10523 / SB164P1</strain>
    </source>
</reference>
<feature type="domain" description="DUF1722" evidence="1">
    <location>
        <begin position="192"/>
        <end position="308"/>
    </location>
</feature>
<dbReference type="KEGG" id="dsf:UWK_00917"/>
<evidence type="ECO:0000313" key="3">
    <source>
        <dbReference type="Proteomes" id="UP000011721"/>
    </source>
</evidence>
<dbReference type="PATRIC" id="fig|1167006.5.peg.1029"/>
<dbReference type="AlphaFoldDB" id="M1PM39"/>
<protein>
    <recommendedName>
        <fullName evidence="1">DUF1722 domain-containing protein</fullName>
    </recommendedName>
</protein>
<gene>
    <name evidence="2" type="ordered locus">UWK_00917</name>
</gene>
<dbReference type="EMBL" id="CP003985">
    <property type="protein sequence ID" value="AGF77491.1"/>
    <property type="molecule type" value="Genomic_DNA"/>
</dbReference>
<dbReference type="HOGENOM" id="CLU_076318_0_1_7"/>
<dbReference type="eggNOG" id="COG1683">
    <property type="taxonomic scope" value="Bacteria"/>
</dbReference>
<accession>M1PM39</accession>
<dbReference type="InterPro" id="IPR013560">
    <property type="entry name" value="DUF1722"/>
</dbReference>
<dbReference type="PANTHER" id="PTHR30087">
    <property type="entry name" value="INNER MEMBRANE PROTEIN"/>
    <property type="match status" value="1"/>
</dbReference>
<name>M1PM39_DESSD</name>
<organism evidence="2 3">
    <name type="scientific">Desulfocapsa sulfexigens (strain DSM 10523 / SB164P1)</name>
    <dbReference type="NCBI Taxonomy" id="1167006"/>
    <lineage>
        <taxon>Bacteria</taxon>
        <taxon>Pseudomonadati</taxon>
        <taxon>Thermodesulfobacteriota</taxon>
        <taxon>Desulfobulbia</taxon>
        <taxon>Desulfobulbales</taxon>
        <taxon>Desulfocapsaceae</taxon>
        <taxon>Desulfocapsa</taxon>
    </lineage>
</organism>
<dbReference type="eggNOG" id="COG3272">
    <property type="taxonomic scope" value="Bacteria"/>
</dbReference>
<evidence type="ECO:0000259" key="1">
    <source>
        <dbReference type="Pfam" id="PF08349"/>
    </source>
</evidence>
<dbReference type="Pfam" id="PF08349">
    <property type="entry name" value="DUF1722"/>
    <property type="match status" value="1"/>
</dbReference>
<dbReference type="InterPro" id="IPR007553">
    <property type="entry name" value="2-thiour_desulf"/>
</dbReference>
<dbReference type="RefSeq" id="WP_015403187.1">
    <property type="nucleotide sequence ID" value="NC_020304.1"/>
</dbReference>
<keyword evidence="3" id="KW-1185">Reference proteome</keyword>
<dbReference type="PANTHER" id="PTHR30087:SF0">
    <property type="entry name" value="INNER MEMBRANE PROTEIN"/>
    <property type="match status" value="1"/>
</dbReference>
<evidence type="ECO:0000313" key="2">
    <source>
        <dbReference type="EMBL" id="AGF77491.1"/>
    </source>
</evidence>